<accession>A0AAD7T2T7</accession>
<dbReference type="AlphaFoldDB" id="A0AAD7T2T7"/>
<comment type="caution">
    <text evidence="2">The sequence shown here is derived from an EMBL/GenBank/DDBJ whole genome shotgun (WGS) entry which is preliminary data.</text>
</comment>
<evidence type="ECO:0000313" key="3">
    <source>
        <dbReference type="Proteomes" id="UP001221898"/>
    </source>
</evidence>
<feature type="compositionally biased region" description="Pro residues" evidence="1">
    <location>
        <begin position="70"/>
        <end position="80"/>
    </location>
</feature>
<evidence type="ECO:0000313" key="2">
    <source>
        <dbReference type="EMBL" id="KAJ8413389.1"/>
    </source>
</evidence>
<evidence type="ECO:0000256" key="1">
    <source>
        <dbReference type="SAM" id="MobiDB-lite"/>
    </source>
</evidence>
<dbReference type="EMBL" id="JAINUG010000016">
    <property type="protein sequence ID" value="KAJ8413389.1"/>
    <property type="molecule type" value="Genomic_DNA"/>
</dbReference>
<proteinExistence type="predicted"/>
<organism evidence="2 3">
    <name type="scientific">Aldrovandia affinis</name>
    <dbReference type="NCBI Taxonomy" id="143900"/>
    <lineage>
        <taxon>Eukaryota</taxon>
        <taxon>Metazoa</taxon>
        <taxon>Chordata</taxon>
        <taxon>Craniata</taxon>
        <taxon>Vertebrata</taxon>
        <taxon>Euteleostomi</taxon>
        <taxon>Actinopterygii</taxon>
        <taxon>Neopterygii</taxon>
        <taxon>Teleostei</taxon>
        <taxon>Notacanthiformes</taxon>
        <taxon>Halosauridae</taxon>
        <taxon>Aldrovandia</taxon>
    </lineage>
</organism>
<keyword evidence="3" id="KW-1185">Reference proteome</keyword>
<protein>
    <submittedName>
        <fullName evidence="2">Uncharacterized protein</fullName>
    </submittedName>
</protein>
<gene>
    <name evidence="2" type="ORF">AAFF_G00093850</name>
</gene>
<reference evidence="2" key="1">
    <citation type="journal article" date="2023" name="Science">
        <title>Genome structures resolve the early diversification of teleost fishes.</title>
        <authorList>
            <person name="Parey E."/>
            <person name="Louis A."/>
            <person name="Montfort J."/>
            <person name="Bouchez O."/>
            <person name="Roques C."/>
            <person name="Iampietro C."/>
            <person name="Lluch J."/>
            <person name="Castinel A."/>
            <person name="Donnadieu C."/>
            <person name="Desvignes T."/>
            <person name="Floi Bucao C."/>
            <person name="Jouanno E."/>
            <person name="Wen M."/>
            <person name="Mejri S."/>
            <person name="Dirks R."/>
            <person name="Jansen H."/>
            <person name="Henkel C."/>
            <person name="Chen W.J."/>
            <person name="Zahm M."/>
            <person name="Cabau C."/>
            <person name="Klopp C."/>
            <person name="Thompson A.W."/>
            <person name="Robinson-Rechavi M."/>
            <person name="Braasch I."/>
            <person name="Lecointre G."/>
            <person name="Bobe J."/>
            <person name="Postlethwait J.H."/>
            <person name="Berthelot C."/>
            <person name="Roest Crollius H."/>
            <person name="Guiguen Y."/>
        </authorList>
    </citation>
    <scope>NUCLEOTIDE SEQUENCE</scope>
    <source>
        <strain evidence="2">NC1722</strain>
    </source>
</reference>
<feature type="region of interest" description="Disordered" evidence="1">
    <location>
        <begin position="49"/>
        <end position="96"/>
    </location>
</feature>
<dbReference type="Proteomes" id="UP001221898">
    <property type="component" value="Unassembled WGS sequence"/>
</dbReference>
<name>A0AAD7T2T7_9TELE</name>
<sequence length="96" mass="10264">MYVSLIRAQTENTLNSDSLTNQTSSAVISLSLLFAELIAGRQRSGVWAGPGHPARWAPVSQGPELTWRPPRQPPPPPSGPAPRRSAVKSAVPQASR</sequence>